<dbReference type="RefSeq" id="WP_003332952.1">
    <property type="nucleotide sequence ID" value="NZ_AJLR01000148.1"/>
</dbReference>
<comment type="caution">
    <text evidence="2">The sequence shown here is derived from an EMBL/GenBank/DDBJ whole genome shotgun (WGS) entry which is preliminary data.</text>
</comment>
<dbReference type="AlphaFoldDB" id="K6D455"/>
<sequence length="472" mass="54705">MKFFKNSKPTNASLPCVVLIYSNWDDYSYKTSHNLIYYDANGYEISIGIVKILENGSFNSNIPDEFEQLGERFFSLGQEIEFYEKLKELSVDDYEQILTTLNDVVFNEDLRYIVQSLEGFETSLLRNSEARKTLKEAPYIFSDSGEIKPNNLYNFSFRTKVEGAKDLHELNFDFLSDKIPYRINALIGKNGTGKTQLLANLANSLGGLTSKDSEFHPNIPVFSRVIAISYSYFDNFRKPKSTRFYSYRYCGLRTKTGLMSLRQMERRFEESINHIRHNYPERIIDWKNILSTMIDVNMLEYLERSPLYLSELSSGQNMILTTITDVLANIKKESLLLFDEPELFLHPNAISNYIYMLYKILDTYDSYAIVSTHSPIIIQSVPSKRVHVLDRVGDYPIVKKLGIECFGADYSQITEEIFGTINTNNTYSETFKSLVKQEKSYNHILENIFNNKLSFNAKIYLKTLLEQSISED</sequence>
<dbReference type="Pfam" id="PF13304">
    <property type="entry name" value="AAA_21"/>
    <property type="match status" value="1"/>
</dbReference>
<feature type="domain" description="AAA+ ATPase" evidence="1">
    <location>
        <begin position="180"/>
        <end position="393"/>
    </location>
</feature>
<keyword evidence="3" id="KW-1185">Reference proteome</keyword>
<reference evidence="2 3" key="1">
    <citation type="journal article" date="2012" name="Front. Microbiol.">
        <title>Redundancy and modularity in membrane-associated dissimilatory nitrate reduction in Bacillus.</title>
        <authorList>
            <person name="Heylen K."/>
            <person name="Keltjens J."/>
        </authorList>
    </citation>
    <scope>NUCLEOTIDE SEQUENCE [LARGE SCALE GENOMIC DNA]</scope>
    <source>
        <strain evidence="2 3">LMG 9581</strain>
    </source>
</reference>
<proteinExistence type="predicted"/>
<evidence type="ECO:0000313" key="3">
    <source>
        <dbReference type="Proteomes" id="UP000006315"/>
    </source>
</evidence>
<accession>K6D455</accession>
<dbReference type="SUPFAM" id="SSF52540">
    <property type="entry name" value="P-loop containing nucleoside triphosphate hydrolases"/>
    <property type="match status" value="1"/>
</dbReference>
<dbReference type="Proteomes" id="UP000006315">
    <property type="component" value="Unassembled WGS sequence"/>
</dbReference>
<dbReference type="EMBL" id="AJLR01000148">
    <property type="protein sequence ID" value="EKN63039.1"/>
    <property type="molecule type" value="Genomic_DNA"/>
</dbReference>
<dbReference type="PATRIC" id="fig|1131731.3.peg.3821"/>
<gene>
    <name evidence="2" type="ORF">BAZO_18723</name>
</gene>
<dbReference type="InterPro" id="IPR003593">
    <property type="entry name" value="AAA+_ATPase"/>
</dbReference>
<dbReference type="Gene3D" id="3.40.50.300">
    <property type="entry name" value="P-loop containing nucleotide triphosphate hydrolases"/>
    <property type="match status" value="1"/>
</dbReference>
<dbReference type="STRING" id="1131731.BAZO_18723"/>
<dbReference type="InterPro" id="IPR003959">
    <property type="entry name" value="ATPase_AAA_core"/>
</dbReference>
<dbReference type="PANTHER" id="PTHR43581">
    <property type="entry name" value="ATP/GTP PHOSPHATASE"/>
    <property type="match status" value="1"/>
</dbReference>
<name>K6D455_SCHAZ</name>
<evidence type="ECO:0000313" key="2">
    <source>
        <dbReference type="EMBL" id="EKN63039.1"/>
    </source>
</evidence>
<organism evidence="2 3">
    <name type="scientific">Schinkia azotoformans LMG 9581</name>
    <dbReference type="NCBI Taxonomy" id="1131731"/>
    <lineage>
        <taxon>Bacteria</taxon>
        <taxon>Bacillati</taxon>
        <taxon>Bacillota</taxon>
        <taxon>Bacilli</taxon>
        <taxon>Bacillales</taxon>
        <taxon>Bacillaceae</taxon>
        <taxon>Calidifontibacillus/Schinkia group</taxon>
        <taxon>Schinkia</taxon>
    </lineage>
</organism>
<protein>
    <recommendedName>
        <fullName evidence="1">AAA+ ATPase domain-containing protein</fullName>
    </recommendedName>
</protein>
<dbReference type="SMART" id="SM00382">
    <property type="entry name" value="AAA"/>
    <property type="match status" value="1"/>
</dbReference>
<dbReference type="InterPro" id="IPR051396">
    <property type="entry name" value="Bact_Antivir_Def_Nuclease"/>
</dbReference>
<evidence type="ECO:0000259" key="1">
    <source>
        <dbReference type="SMART" id="SM00382"/>
    </source>
</evidence>
<dbReference type="PANTHER" id="PTHR43581:SF2">
    <property type="entry name" value="EXCINUCLEASE ATPASE SUBUNIT"/>
    <property type="match status" value="1"/>
</dbReference>
<dbReference type="InterPro" id="IPR027417">
    <property type="entry name" value="P-loop_NTPase"/>
</dbReference>
<dbReference type="GO" id="GO:0005524">
    <property type="term" value="F:ATP binding"/>
    <property type="evidence" value="ECO:0007669"/>
    <property type="project" value="InterPro"/>
</dbReference>
<dbReference type="GO" id="GO:0016887">
    <property type="term" value="F:ATP hydrolysis activity"/>
    <property type="evidence" value="ECO:0007669"/>
    <property type="project" value="InterPro"/>
</dbReference>